<evidence type="ECO:0000256" key="2">
    <source>
        <dbReference type="ARBA" id="ARBA00022475"/>
    </source>
</evidence>
<evidence type="ECO:0000256" key="6">
    <source>
        <dbReference type="ARBA" id="ARBA00023136"/>
    </source>
</evidence>
<feature type="transmembrane region" description="Helical" evidence="8">
    <location>
        <begin position="29"/>
        <end position="46"/>
    </location>
</feature>
<comment type="caution">
    <text evidence="10">The sequence shown here is derived from an EMBL/GenBank/DDBJ whole genome shotgun (WGS) entry which is preliminary data.</text>
</comment>
<keyword evidence="5 8" id="KW-1133">Transmembrane helix</keyword>
<evidence type="ECO:0000256" key="7">
    <source>
        <dbReference type="ARBA" id="ARBA00034125"/>
    </source>
</evidence>
<accession>A0AB35U4Z9</accession>
<feature type="transmembrane region" description="Helical" evidence="8">
    <location>
        <begin position="81"/>
        <end position="103"/>
    </location>
</feature>
<name>A0AB35U4Z9_9FIRM</name>
<evidence type="ECO:0000256" key="5">
    <source>
        <dbReference type="ARBA" id="ARBA00022989"/>
    </source>
</evidence>
<keyword evidence="2" id="KW-1003">Cell membrane</keyword>
<feature type="domain" description="Threonine/Serine exporter ThrE" evidence="9">
    <location>
        <begin position="7"/>
        <end position="133"/>
    </location>
</feature>
<evidence type="ECO:0000256" key="1">
    <source>
        <dbReference type="ARBA" id="ARBA00004651"/>
    </source>
</evidence>
<evidence type="ECO:0000313" key="11">
    <source>
        <dbReference type="Proteomes" id="UP001286174"/>
    </source>
</evidence>
<dbReference type="Proteomes" id="UP001286174">
    <property type="component" value="Unassembled WGS sequence"/>
</dbReference>
<feature type="transmembrane region" description="Helical" evidence="8">
    <location>
        <begin position="115"/>
        <end position="136"/>
    </location>
</feature>
<evidence type="ECO:0000313" key="10">
    <source>
        <dbReference type="EMBL" id="MDX8420598.1"/>
    </source>
</evidence>
<organism evidence="10 11">
    <name type="scientific">Grylomicrobium aquisgranensis</name>
    <dbReference type="NCBI Taxonomy" id="2926318"/>
    <lineage>
        <taxon>Bacteria</taxon>
        <taxon>Bacillati</taxon>
        <taxon>Bacillota</taxon>
        <taxon>Erysipelotrichia</taxon>
        <taxon>Erysipelotrichales</taxon>
        <taxon>Erysipelotrichaceae</taxon>
        <taxon>Grylomicrobium</taxon>
    </lineage>
</organism>
<evidence type="ECO:0000256" key="3">
    <source>
        <dbReference type="ARBA" id="ARBA00022519"/>
    </source>
</evidence>
<sequence length="149" mass="16579">MQTVLIQLAAAFFGSLGFSIMFRVRGKLLLPASLGGLFTWSIYLFLFHITHHVFAPCLAASAFAAGYAEVLARLLHAPATLFVIPSAIPLIPGSYLYYGMLAAVQNRMEEFQQQFFVMMEFAIAIALGMSIIWTVIYMSSRFHHHRTAG</sequence>
<dbReference type="EMBL" id="JALBUR010000051">
    <property type="protein sequence ID" value="MDX8420598.1"/>
    <property type="molecule type" value="Genomic_DNA"/>
</dbReference>
<dbReference type="InterPro" id="IPR050539">
    <property type="entry name" value="ThrE_Dicarb/AminoAcid_Exp"/>
</dbReference>
<protein>
    <submittedName>
        <fullName evidence="10">Threonine/serine exporter family protein</fullName>
    </submittedName>
</protein>
<proteinExistence type="inferred from homology"/>
<dbReference type="GO" id="GO:0015744">
    <property type="term" value="P:succinate transport"/>
    <property type="evidence" value="ECO:0007669"/>
    <property type="project" value="TreeGrafter"/>
</dbReference>
<keyword evidence="3" id="KW-0997">Cell inner membrane</keyword>
<comment type="subcellular location">
    <subcellularLocation>
        <location evidence="1">Cell membrane</location>
        <topology evidence="1">Multi-pass membrane protein</topology>
    </subcellularLocation>
</comment>
<evidence type="ECO:0000259" key="9">
    <source>
        <dbReference type="Pfam" id="PF12821"/>
    </source>
</evidence>
<evidence type="ECO:0000256" key="8">
    <source>
        <dbReference type="SAM" id="Phobius"/>
    </source>
</evidence>
<comment type="similarity">
    <text evidence="7">Belongs to the ThrE exporter (TC 2.A.79) family.</text>
</comment>
<keyword evidence="4 8" id="KW-0812">Transmembrane</keyword>
<dbReference type="PANTHER" id="PTHR34390">
    <property type="entry name" value="UPF0442 PROTEIN YJJB-RELATED"/>
    <property type="match status" value="1"/>
</dbReference>
<dbReference type="PANTHER" id="PTHR34390:SF1">
    <property type="entry name" value="SUCCINATE TRANSPORTER SUBUNIT YJJB-RELATED"/>
    <property type="match status" value="1"/>
</dbReference>
<dbReference type="Pfam" id="PF12821">
    <property type="entry name" value="ThrE_2"/>
    <property type="match status" value="1"/>
</dbReference>
<reference evidence="10 11" key="1">
    <citation type="submission" date="2022-03" db="EMBL/GenBank/DDBJ databases">
        <title>Novel taxa within the pig intestine.</title>
        <authorList>
            <person name="Wylensek D."/>
            <person name="Bishof K."/>
            <person name="Afrizal A."/>
            <person name="Clavel T."/>
        </authorList>
    </citation>
    <scope>NUCLEOTIDE SEQUENCE [LARGE SCALE GENOMIC DNA]</scope>
    <source>
        <strain evidence="10 11">CLA-KB-P133</strain>
    </source>
</reference>
<dbReference type="AlphaFoldDB" id="A0AB35U4Z9"/>
<gene>
    <name evidence="10" type="ORF">MOZ60_10925</name>
</gene>
<dbReference type="InterPro" id="IPR024528">
    <property type="entry name" value="ThrE_2"/>
</dbReference>
<evidence type="ECO:0000256" key="4">
    <source>
        <dbReference type="ARBA" id="ARBA00022692"/>
    </source>
</evidence>
<keyword evidence="11" id="KW-1185">Reference proteome</keyword>
<dbReference type="RefSeq" id="WP_108774450.1">
    <property type="nucleotide sequence ID" value="NZ_JALBUR010000051.1"/>
</dbReference>
<dbReference type="GO" id="GO:0005886">
    <property type="term" value="C:plasma membrane"/>
    <property type="evidence" value="ECO:0007669"/>
    <property type="project" value="UniProtKB-SubCell"/>
</dbReference>
<keyword evidence="6 8" id="KW-0472">Membrane</keyword>